<evidence type="ECO:0000313" key="3">
    <source>
        <dbReference type="EMBL" id="TQM96685.1"/>
    </source>
</evidence>
<name>A0A543KNP1_9MICO</name>
<dbReference type="EMBL" id="VFPU01000001">
    <property type="protein sequence ID" value="TQM96685.1"/>
    <property type="molecule type" value="Genomic_DNA"/>
</dbReference>
<organism evidence="3 4">
    <name type="scientific">Ornithinimicrobium humiphilum</name>
    <dbReference type="NCBI Taxonomy" id="125288"/>
    <lineage>
        <taxon>Bacteria</taxon>
        <taxon>Bacillati</taxon>
        <taxon>Actinomycetota</taxon>
        <taxon>Actinomycetes</taxon>
        <taxon>Micrococcales</taxon>
        <taxon>Ornithinimicrobiaceae</taxon>
        <taxon>Ornithinimicrobium</taxon>
    </lineage>
</organism>
<dbReference type="Pfam" id="PF03795">
    <property type="entry name" value="YCII"/>
    <property type="match status" value="1"/>
</dbReference>
<comment type="similarity">
    <text evidence="1">Belongs to the YciI family.</text>
</comment>
<evidence type="ECO:0000259" key="2">
    <source>
        <dbReference type="Pfam" id="PF03795"/>
    </source>
</evidence>
<dbReference type="Gene3D" id="3.30.70.1060">
    <property type="entry name" value="Dimeric alpha+beta barrel"/>
    <property type="match status" value="1"/>
</dbReference>
<reference evidence="3 4" key="1">
    <citation type="submission" date="2019-06" db="EMBL/GenBank/DDBJ databases">
        <title>Sequencing the genomes of 1000 actinobacteria strains.</title>
        <authorList>
            <person name="Klenk H.-P."/>
        </authorList>
    </citation>
    <scope>NUCLEOTIDE SEQUENCE [LARGE SCALE GENOMIC DNA]</scope>
    <source>
        <strain evidence="3 4">DSM 12362</strain>
    </source>
</reference>
<evidence type="ECO:0000256" key="1">
    <source>
        <dbReference type="ARBA" id="ARBA00007689"/>
    </source>
</evidence>
<accession>A0A543KNP1</accession>
<dbReference type="InterPro" id="IPR005545">
    <property type="entry name" value="YCII"/>
</dbReference>
<protein>
    <recommendedName>
        <fullName evidence="2">YCII-related domain-containing protein</fullName>
    </recommendedName>
</protein>
<gene>
    <name evidence="3" type="ORF">FB476_1574</name>
</gene>
<proteinExistence type="inferred from homology"/>
<sequence>MAQFVVLIYSPDSAHSPGDTAATSTEIAECDQHAETPTNAASMTAAWAFTPRRMARSIRADGITVGPYYDTPHVVAGVYVLEAPDLDSALATAATNPVVSQVGGVEVRPVHSGSM</sequence>
<keyword evidence="4" id="KW-1185">Reference proteome</keyword>
<comment type="caution">
    <text evidence="3">The sequence shown here is derived from an EMBL/GenBank/DDBJ whole genome shotgun (WGS) entry which is preliminary data.</text>
</comment>
<dbReference type="Proteomes" id="UP000315133">
    <property type="component" value="Unassembled WGS sequence"/>
</dbReference>
<feature type="domain" description="YCII-related" evidence="2">
    <location>
        <begin position="65"/>
        <end position="110"/>
    </location>
</feature>
<dbReference type="AlphaFoldDB" id="A0A543KNP1"/>
<dbReference type="SUPFAM" id="SSF54909">
    <property type="entry name" value="Dimeric alpha+beta barrel"/>
    <property type="match status" value="1"/>
</dbReference>
<evidence type="ECO:0000313" key="4">
    <source>
        <dbReference type="Proteomes" id="UP000315133"/>
    </source>
</evidence>
<dbReference type="InterPro" id="IPR011008">
    <property type="entry name" value="Dimeric_a/b-barrel"/>
</dbReference>